<keyword evidence="3 9" id="KW-1133">Transmembrane helix</keyword>
<evidence type="ECO:0000313" key="11">
    <source>
        <dbReference type="EMBL" id="CAH3014224.1"/>
    </source>
</evidence>
<dbReference type="Gene3D" id="1.20.1070.10">
    <property type="entry name" value="Rhodopsin 7-helix transmembrane proteins"/>
    <property type="match status" value="1"/>
</dbReference>
<evidence type="ECO:0000256" key="3">
    <source>
        <dbReference type="ARBA" id="ARBA00022989"/>
    </source>
</evidence>
<dbReference type="PROSITE" id="PS50262">
    <property type="entry name" value="G_PROTEIN_RECEP_F1_2"/>
    <property type="match status" value="1"/>
</dbReference>
<reference evidence="11 12" key="1">
    <citation type="submission" date="2022-05" db="EMBL/GenBank/DDBJ databases">
        <authorList>
            <consortium name="Genoscope - CEA"/>
            <person name="William W."/>
        </authorList>
    </citation>
    <scope>NUCLEOTIDE SEQUENCE [LARGE SCALE GENOMIC DNA]</scope>
</reference>
<evidence type="ECO:0000256" key="1">
    <source>
        <dbReference type="ARBA" id="ARBA00004141"/>
    </source>
</evidence>
<comment type="caution">
    <text evidence="11">The sequence shown here is derived from an EMBL/GenBank/DDBJ whole genome shotgun (WGS) entry which is preliminary data.</text>
</comment>
<evidence type="ECO:0000313" key="12">
    <source>
        <dbReference type="Proteomes" id="UP001159427"/>
    </source>
</evidence>
<keyword evidence="4 8" id="KW-0297">G-protein coupled receptor</keyword>
<evidence type="ECO:0000256" key="8">
    <source>
        <dbReference type="RuleBase" id="RU000688"/>
    </source>
</evidence>
<dbReference type="PANTHER" id="PTHR45695:SF9">
    <property type="entry name" value="LEUCOKININ RECEPTOR"/>
    <property type="match status" value="1"/>
</dbReference>
<dbReference type="PROSITE" id="PS00237">
    <property type="entry name" value="G_PROTEIN_RECEP_F1_1"/>
    <property type="match status" value="1"/>
</dbReference>
<feature type="transmembrane region" description="Helical" evidence="9">
    <location>
        <begin position="141"/>
        <end position="161"/>
    </location>
</feature>
<dbReference type="PRINTS" id="PR00237">
    <property type="entry name" value="GPCRRHODOPSN"/>
</dbReference>
<accession>A0ABN8LFI3</accession>
<feature type="transmembrane region" description="Helical" evidence="9">
    <location>
        <begin position="108"/>
        <end position="129"/>
    </location>
</feature>
<dbReference type="Proteomes" id="UP001159427">
    <property type="component" value="Unassembled WGS sequence"/>
</dbReference>
<keyword evidence="7 8" id="KW-0807">Transducer</keyword>
<evidence type="ECO:0000259" key="10">
    <source>
        <dbReference type="PROSITE" id="PS50262"/>
    </source>
</evidence>
<organism evidence="11 12">
    <name type="scientific">Porites evermanni</name>
    <dbReference type="NCBI Taxonomy" id="104178"/>
    <lineage>
        <taxon>Eukaryota</taxon>
        <taxon>Metazoa</taxon>
        <taxon>Cnidaria</taxon>
        <taxon>Anthozoa</taxon>
        <taxon>Hexacorallia</taxon>
        <taxon>Scleractinia</taxon>
        <taxon>Fungiina</taxon>
        <taxon>Poritidae</taxon>
        <taxon>Porites</taxon>
    </lineage>
</organism>
<feature type="domain" description="G-protein coupled receptors family 1 profile" evidence="10">
    <location>
        <begin position="31"/>
        <end position="191"/>
    </location>
</feature>
<sequence length="228" mass="25997">MNDSTRQHCSEALSAVFIVALSAISLVALFGNSLVVITFFKNKNLRTSSNYYIVNMAASDVLCLYCNWLVYRPFSTESMLTGRRWISHDPLASFLCKIGMYLRGTSQIVSVLSLVLIAVDRYFAIVFPLKTTIMDQERVRFAFLLLTWIIAGAFCCPEIRYTKVVQIGSDSFCRLFWNESAYTIFHSIAIVKIKHQHLTFSAAVCLYVARISNMFSDDQLLWLRDMTS</sequence>
<evidence type="ECO:0000256" key="7">
    <source>
        <dbReference type="ARBA" id="ARBA00023224"/>
    </source>
</evidence>
<feature type="transmembrane region" description="Helical" evidence="9">
    <location>
        <begin position="52"/>
        <end position="71"/>
    </location>
</feature>
<dbReference type="InterPro" id="IPR000276">
    <property type="entry name" value="GPCR_Rhodpsn"/>
</dbReference>
<proteinExistence type="inferred from homology"/>
<keyword evidence="6 8" id="KW-0675">Receptor</keyword>
<evidence type="ECO:0000256" key="6">
    <source>
        <dbReference type="ARBA" id="ARBA00023170"/>
    </source>
</evidence>
<feature type="transmembrane region" description="Helical" evidence="9">
    <location>
        <begin position="12"/>
        <end position="40"/>
    </location>
</feature>
<dbReference type="Pfam" id="PF00001">
    <property type="entry name" value="7tm_1"/>
    <property type="match status" value="1"/>
</dbReference>
<keyword evidence="2 8" id="KW-0812">Transmembrane</keyword>
<comment type="subcellular location">
    <subcellularLocation>
        <location evidence="1">Membrane</location>
        <topology evidence="1">Multi-pass membrane protein</topology>
    </subcellularLocation>
</comment>
<dbReference type="CDD" id="cd00637">
    <property type="entry name" value="7tm_classA_rhodopsin-like"/>
    <property type="match status" value="1"/>
</dbReference>
<comment type="similarity">
    <text evidence="8">Belongs to the G-protein coupled receptor 1 family.</text>
</comment>
<gene>
    <name evidence="11" type="ORF">PEVE_00039543</name>
</gene>
<keyword evidence="12" id="KW-1185">Reference proteome</keyword>
<name>A0ABN8LFI3_9CNID</name>
<dbReference type="EMBL" id="CALNXI010000007">
    <property type="protein sequence ID" value="CAH3014224.1"/>
    <property type="molecule type" value="Genomic_DNA"/>
</dbReference>
<evidence type="ECO:0000256" key="5">
    <source>
        <dbReference type="ARBA" id="ARBA00023136"/>
    </source>
</evidence>
<evidence type="ECO:0000256" key="2">
    <source>
        <dbReference type="ARBA" id="ARBA00022692"/>
    </source>
</evidence>
<dbReference type="SUPFAM" id="SSF81321">
    <property type="entry name" value="Family A G protein-coupled receptor-like"/>
    <property type="match status" value="1"/>
</dbReference>
<evidence type="ECO:0000256" key="9">
    <source>
        <dbReference type="SAM" id="Phobius"/>
    </source>
</evidence>
<evidence type="ECO:0000256" key="4">
    <source>
        <dbReference type="ARBA" id="ARBA00023040"/>
    </source>
</evidence>
<protein>
    <recommendedName>
        <fullName evidence="10">G-protein coupled receptors family 1 profile domain-containing protein</fullName>
    </recommendedName>
</protein>
<keyword evidence="5 9" id="KW-0472">Membrane</keyword>
<dbReference type="PANTHER" id="PTHR45695">
    <property type="entry name" value="LEUCOKININ RECEPTOR-RELATED"/>
    <property type="match status" value="1"/>
</dbReference>
<dbReference type="InterPro" id="IPR017452">
    <property type="entry name" value="GPCR_Rhodpsn_7TM"/>
</dbReference>